<keyword evidence="3" id="KW-1185">Reference proteome</keyword>
<dbReference type="Proteomes" id="UP000315540">
    <property type="component" value="Unassembled WGS sequence"/>
</dbReference>
<feature type="compositionally biased region" description="Low complexity" evidence="1">
    <location>
        <begin position="92"/>
        <end position="106"/>
    </location>
</feature>
<gene>
    <name evidence="2" type="ORF">FHK87_19820</name>
</gene>
<protein>
    <submittedName>
        <fullName evidence="2">Uncharacterized protein</fullName>
    </submittedName>
</protein>
<comment type="caution">
    <text evidence="2">The sequence shown here is derived from an EMBL/GenBank/DDBJ whole genome shotgun (WGS) entry which is preliminary data.</text>
</comment>
<dbReference type="AlphaFoldDB" id="A0A504J664"/>
<accession>A0A504J664</accession>
<evidence type="ECO:0000256" key="1">
    <source>
        <dbReference type="SAM" id="MobiDB-lite"/>
    </source>
</evidence>
<proteinExistence type="predicted"/>
<organism evidence="2 3">
    <name type="scientific">Aquimarina algicola</name>
    <dbReference type="NCBI Taxonomy" id="2589995"/>
    <lineage>
        <taxon>Bacteria</taxon>
        <taxon>Pseudomonadati</taxon>
        <taxon>Bacteroidota</taxon>
        <taxon>Flavobacteriia</taxon>
        <taxon>Flavobacteriales</taxon>
        <taxon>Flavobacteriaceae</taxon>
        <taxon>Aquimarina</taxon>
    </lineage>
</organism>
<feature type="region of interest" description="Disordered" evidence="1">
    <location>
        <begin position="1"/>
        <end position="31"/>
    </location>
</feature>
<reference evidence="2 3" key="1">
    <citation type="submission" date="2019-06" db="EMBL/GenBank/DDBJ databases">
        <authorList>
            <person name="Meng X."/>
        </authorList>
    </citation>
    <scope>NUCLEOTIDE SEQUENCE [LARGE SCALE GENOMIC DNA]</scope>
    <source>
        <strain evidence="2 3">M625</strain>
    </source>
</reference>
<feature type="compositionally biased region" description="Polar residues" evidence="1">
    <location>
        <begin position="16"/>
        <end position="29"/>
    </location>
</feature>
<feature type="compositionally biased region" description="Polar residues" evidence="1">
    <location>
        <begin position="456"/>
        <end position="467"/>
    </location>
</feature>
<name>A0A504J664_9FLAO</name>
<dbReference type="RefSeq" id="WP_140595703.1">
    <property type="nucleotide sequence ID" value="NZ_VFWZ01000007.1"/>
</dbReference>
<feature type="region of interest" description="Disordered" evidence="1">
    <location>
        <begin position="453"/>
        <end position="478"/>
    </location>
</feature>
<evidence type="ECO:0000313" key="2">
    <source>
        <dbReference type="EMBL" id="TPN83468.1"/>
    </source>
</evidence>
<dbReference type="EMBL" id="VFWZ01000007">
    <property type="protein sequence ID" value="TPN83468.1"/>
    <property type="molecule type" value="Genomic_DNA"/>
</dbReference>
<sequence>MPNYIHKAQKEKKQSLHATVSQKQDNNGSVFGFTDHRPVTLQMKKLQKLADNSAIHTSVQFEDNRPKISNQVSIQRFSKRSSPIQFTKDGVPESQSGSSSWGTPSFTTPLDSMRATIRQAMTVPPSTHWDTMMKSITNPDTGMPYNPMQHVMQSMVPMQEQFASRYPWMMPHLQNAHTSALEFAGGAKRFASDRIDSGMHYIGNSMLDISRDNFKLDHHSDDSYRWMFQKYAFNAGIDVAAMLASPVLNATAGFASGIGDKIGETTLDRVHPSHLWTIMQHPDFISHYLSQRKEQIMQPIRFYQDPKGFSHAKYHQIGNSLSNAYAHYNSLDPGLMGAVTHGGRAVVDFAQDNIAPGLGVALATFAMYNTGKRRERTMWAMDRMFPKDTLYGKAARFLPNRLMFAKPLSRIRGNPMFSAALLTYLMATSLGKNYEDMQELKEVDPDMYKRLEENNSESYASSTNLSIKESIERTSRTT</sequence>
<evidence type="ECO:0000313" key="3">
    <source>
        <dbReference type="Proteomes" id="UP000315540"/>
    </source>
</evidence>
<feature type="compositionally biased region" description="Basic and acidic residues" evidence="1">
    <location>
        <begin position="469"/>
        <end position="478"/>
    </location>
</feature>
<dbReference type="OrthoDB" id="9817878at2"/>
<feature type="region of interest" description="Disordered" evidence="1">
    <location>
        <begin position="84"/>
        <end position="106"/>
    </location>
</feature>